<gene>
    <name evidence="1" type="ORF">F383_29887</name>
</gene>
<accession>A0A0B0PEL6</accession>
<dbReference type="Proteomes" id="UP000032142">
    <property type="component" value="Unassembled WGS sequence"/>
</dbReference>
<dbReference type="AlphaFoldDB" id="A0A0B0PEL6"/>
<dbReference type="EMBL" id="KN424913">
    <property type="protein sequence ID" value="KHG23377.1"/>
    <property type="molecule type" value="Genomic_DNA"/>
</dbReference>
<name>A0A0B0PEL6_GOSAR</name>
<proteinExistence type="predicted"/>
<reference evidence="2" key="1">
    <citation type="submission" date="2014-09" db="EMBL/GenBank/DDBJ databases">
        <authorList>
            <person name="Mudge J."/>
            <person name="Ramaraj T."/>
            <person name="Lindquist I.E."/>
            <person name="Bharti A.K."/>
            <person name="Sundararajan A."/>
            <person name="Cameron C.T."/>
            <person name="Woodward J.E."/>
            <person name="May G.D."/>
            <person name="Brubaker C."/>
            <person name="Broadhvest J."/>
            <person name="Wilkins T.A."/>
        </authorList>
    </citation>
    <scope>NUCLEOTIDE SEQUENCE</scope>
    <source>
        <strain evidence="2">cv. AKA8401</strain>
    </source>
</reference>
<protein>
    <submittedName>
        <fullName evidence="1">Tumor necrosis factor receptor superfamily member 21</fullName>
    </submittedName>
</protein>
<sequence>MSRKWRKWTYVGNQHGLDFLIQVCHTIVSIWQDLSTTYMGRLHAYVYSTALTTGWSNRTRACHTVEPYSEKATFEGS</sequence>
<keyword evidence="2" id="KW-1185">Reference proteome</keyword>
<keyword evidence="1" id="KW-0675">Receptor</keyword>
<organism evidence="1 2">
    <name type="scientific">Gossypium arboreum</name>
    <name type="common">Tree cotton</name>
    <name type="synonym">Gossypium nanking</name>
    <dbReference type="NCBI Taxonomy" id="29729"/>
    <lineage>
        <taxon>Eukaryota</taxon>
        <taxon>Viridiplantae</taxon>
        <taxon>Streptophyta</taxon>
        <taxon>Embryophyta</taxon>
        <taxon>Tracheophyta</taxon>
        <taxon>Spermatophyta</taxon>
        <taxon>Magnoliopsida</taxon>
        <taxon>eudicotyledons</taxon>
        <taxon>Gunneridae</taxon>
        <taxon>Pentapetalae</taxon>
        <taxon>rosids</taxon>
        <taxon>malvids</taxon>
        <taxon>Malvales</taxon>
        <taxon>Malvaceae</taxon>
        <taxon>Malvoideae</taxon>
        <taxon>Gossypium</taxon>
    </lineage>
</organism>
<evidence type="ECO:0000313" key="2">
    <source>
        <dbReference type="Proteomes" id="UP000032142"/>
    </source>
</evidence>
<evidence type="ECO:0000313" key="1">
    <source>
        <dbReference type="EMBL" id="KHG23377.1"/>
    </source>
</evidence>